<dbReference type="PROSITE" id="PS50110">
    <property type="entry name" value="RESPONSE_REGULATORY"/>
    <property type="match status" value="1"/>
</dbReference>
<accession>A0A0P7AK25</accession>
<evidence type="ECO:0000313" key="5">
    <source>
        <dbReference type="Proteomes" id="UP000050280"/>
    </source>
</evidence>
<keyword evidence="1 2" id="KW-0597">Phosphoprotein</keyword>
<reference evidence="4 5" key="1">
    <citation type="submission" date="2015-09" db="EMBL/GenBank/DDBJ databases">
        <title>Genome sequence of the marine flavobacterium Croceitalea dokdonensis DOKDO 023 that contains proton- and sodium-pumping rhodopsins.</title>
        <authorList>
            <person name="Kwon S.-K."/>
            <person name="Lee H.K."/>
            <person name="Kwak M.-J."/>
            <person name="Kim J.F."/>
        </authorList>
    </citation>
    <scope>NUCLEOTIDE SEQUENCE [LARGE SCALE GENOMIC DNA]</scope>
    <source>
        <strain evidence="4 5">DOKDO 023</strain>
    </source>
</reference>
<evidence type="ECO:0000313" key="4">
    <source>
        <dbReference type="EMBL" id="KPM32207.1"/>
    </source>
</evidence>
<feature type="modified residue" description="4-aspartylphosphate" evidence="2">
    <location>
        <position position="62"/>
    </location>
</feature>
<dbReference type="AlphaFoldDB" id="A0A0P7AK25"/>
<dbReference type="Proteomes" id="UP000050280">
    <property type="component" value="Unassembled WGS sequence"/>
</dbReference>
<proteinExistence type="predicted"/>
<dbReference type="PANTHER" id="PTHR44591:SF3">
    <property type="entry name" value="RESPONSE REGULATORY DOMAIN-CONTAINING PROTEIN"/>
    <property type="match status" value="1"/>
</dbReference>
<organism evidence="4 5">
    <name type="scientific">Croceitalea dokdonensis DOKDO 023</name>
    <dbReference type="NCBI Taxonomy" id="1300341"/>
    <lineage>
        <taxon>Bacteria</taxon>
        <taxon>Pseudomonadati</taxon>
        <taxon>Bacteroidota</taxon>
        <taxon>Flavobacteriia</taxon>
        <taxon>Flavobacteriales</taxon>
        <taxon>Flavobacteriaceae</taxon>
        <taxon>Croceitalea</taxon>
    </lineage>
</organism>
<dbReference type="Gene3D" id="3.40.50.2300">
    <property type="match status" value="1"/>
</dbReference>
<dbReference type="GO" id="GO:0000160">
    <property type="term" value="P:phosphorelay signal transduction system"/>
    <property type="evidence" value="ECO:0007669"/>
    <property type="project" value="InterPro"/>
</dbReference>
<comment type="caution">
    <text evidence="4">The sequence shown here is derived from an EMBL/GenBank/DDBJ whole genome shotgun (WGS) entry which is preliminary data.</text>
</comment>
<dbReference type="Pfam" id="PF00072">
    <property type="entry name" value="Response_reg"/>
    <property type="match status" value="1"/>
</dbReference>
<dbReference type="InterPro" id="IPR050595">
    <property type="entry name" value="Bact_response_regulator"/>
</dbReference>
<gene>
    <name evidence="4" type="ORF">I595_1856</name>
</gene>
<dbReference type="InterPro" id="IPR001789">
    <property type="entry name" value="Sig_transdc_resp-reg_receiver"/>
</dbReference>
<feature type="domain" description="Response regulatory" evidence="3">
    <location>
        <begin position="5"/>
        <end position="131"/>
    </location>
</feature>
<evidence type="ECO:0000259" key="3">
    <source>
        <dbReference type="PROSITE" id="PS50110"/>
    </source>
</evidence>
<dbReference type="SUPFAM" id="SSF52172">
    <property type="entry name" value="CheY-like"/>
    <property type="match status" value="1"/>
</dbReference>
<keyword evidence="5" id="KW-1185">Reference proteome</keyword>
<evidence type="ECO:0000256" key="2">
    <source>
        <dbReference type="PROSITE-ProRule" id="PRU00169"/>
    </source>
</evidence>
<dbReference type="InterPro" id="IPR011006">
    <property type="entry name" value="CheY-like_superfamily"/>
</dbReference>
<sequence>MMAKTTWIIDDDIVSQFATRYCLEQSGNALSIETFSNAEEAIAQLEVLLTVEQPLPELIFLDLIMDEMDGWEFIEHLRKLLNGNRLPKIYILSAFVKSKDRKIAKTHSAVSGYFDKPLSRVSLSKVFASSSIN</sequence>
<name>A0A0P7AK25_9FLAO</name>
<dbReference type="PANTHER" id="PTHR44591">
    <property type="entry name" value="STRESS RESPONSE REGULATOR PROTEIN 1"/>
    <property type="match status" value="1"/>
</dbReference>
<dbReference type="STRING" id="1300341.I595_1856"/>
<dbReference type="EMBL" id="LDJX01000003">
    <property type="protein sequence ID" value="KPM32207.1"/>
    <property type="molecule type" value="Genomic_DNA"/>
</dbReference>
<protein>
    <submittedName>
        <fullName evidence="4">Response regulator receiver domain-containing protein</fullName>
    </submittedName>
</protein>
<dbReference type="SMART" id="SM00448">
    <property type="entry name" value="REC"/>
    <property type="match status" value="1"/>
</dbReference>
<evidence type="ECO:0000256" key="1">
    <source>
        <dbReference type="ARBA" id="ARBA00022553"/>
    </source>
</evidence>